<accession>A0A9N9NDT3</accession>
<sequence>MYNSNPKDLSILNFLNYLKDKLVFTSDSKQEIQDALKRTLESAIDSSIIQSGIKKQFKKLLDNISDTFERKEIIEFFAELDKEFEAMSFNKYSSELLQKSGNLHTLRLASYYMTTSAEFDKNGESSSYHVSRKRREVDFDEEQTIKKQYQDRYTTPPPLNKNEQDADFVFEPDKLNLYYQELSLTSLNSAVERPVNSEDSINVEVPISKRPQEAVASKSIKNELVEEHISQEDLLNSMNETSNTFKQIEFLTYYNKLKTIWDACITEMNYFVLDLRDKEILNQVHNLLDD</sequence>
<comment type="caution">
    <text evidence="1">The sequence shown here is derived from an EMBL/GenBank/DDBJ whole genome shotgun (WGS) entry which is preliminary data.</text>
</comment>
<dbReference type="EMBL" id="CAJVPZ010026443">
    <property type="protein sequence ID" value="CAG8725633.1"/>
    <property type="molecule type" value="Genomic_DNA"/>
</dbReference>
<gene>
    <name evidence="1" type="ORF">RFULGI_LOCUS11768</name>
</gene>
<keyword evidence="2" id="KW-1185">Reference proteome</keyword>
<organism evidence="1 2">
    <name type="scientific">Racocetra fulgida</name>
    <dbReference type="NCBI Taxonomy" id="60492"/>
    <lineage>
        <taxon>Eukaryota</taxon>
        <taxon>Fungi</taxon>
        <taxon>Fungi incertae sedis</taxon>
        <taxon>Mucoromycota</taxon>
        <taxon>Glomeromycotina</taxon>
        <taxon>Glomeromycetes</taxon>
        <taxon>Diversisporales</taxon>
        <taxon>Gigasporaceae</taxon>
        <taxon>Racocetra</taxon>
    </lineage>
</organism>
<dbReference type="AlphaFoldDB" id="A0A9N9NDT3"/>
<reference evidence="1" key="1">
    <citation type="submission" date="2021-06" db="EMBL/GenBank/DDBJ databases">
        <authorList>
            <person name="Kallberg Y."/>
            <person name="Tangrot J."/>
            <person name="Rosling A."/>
        </authorList>
    </citation>
    <scope>NUCLEOTIDE SEQUENCE</scope>
    <source>
        <strain evidence="1">IN212</strain>
    </source>
</reference>
<dbReference type="OrthoDB" id="2447639at2759"/>
<feature type="non-terminal residue" evidence="1">
    <location>
        <position position="290"/>
    </location>
</feature>
<name>A0A9N9NDT3_9GLOM</name>
<evidence type="ECO:0000313" key="1">
    <source>
        <dbReference type="EMBL" id="CAG8725633.1"/>
    </source>
</evidence>
<protein>
    <submittedName>
        <fullName evidence="1">1164_t:CDS:1</fullName>
    </submittedName>
</protein>
<evidence type="ECO:0000313" key="2">
    <source>
        <dbReference type="Proteomes" id="UP000789396"/>
    </source>
</evidence>
<proteinExistence type="predicted"/>
<dbReference type="Proteomes" id="UP000789396">
    <property type="component" value="Unassembled WGS sequence"/>
</dbReference>